<dbReference type="InterPro" id="IPR032508">
    <property type="entry name" value="FecR_C"/>
</dbReference>
<feature type="transmembrane region" description="Helical" evidence="1">
    <location>
        <begin position="110"/>
        <end position="128"/>
    </location>
</feature>
<proteinExistence type="predicted"/>
<dbReference type="EMBL" id="CP112998">
    <property type="protein sequence ID" value="WAC13025.1"/>
    <property type="molecule type" value="Genomic_DNA"/>
</dbReference>
<sequence length="375" mass="42143">MNQYKEYSLEDFVLDANFQKWVRYARLSDSAFWQSYVESNPAQENDILQAKALLTSVYRHYSTDINDADIDIEIQELLSKVRMTKAGDPVINTVALNQSLGNYVFKKTSLFWAAASVILVLGLGWLFMNVQKPKSNYEVLTEGKALVEEENDSDASKTLMLADGSKIVLQPKSRVSYPSRFLADKREVYLSGEASFEIAKDHNRPFLVYANDLVTKVLGTSFTVKARDASQNTTVEVKEGKVSVFRQVDFADGKGQNTLKSKGLVLTANQKIVFEHQNSDMVKTIRDTPEIVASESSPKTFDFVNAPASLVLDELKNAYQIDIIYDRDLLSGCPLTALLTRQSLFEKLDIICEVIEARYETIDGQIVVYSKGCKN</sequence>
<evidence type="ECO:0000313" key="4">
    <source>
        <dbReference type="EMBL" id="WAC13025.1"/>
    </source>
</evidence>
<dbReference type="PANTHER" id="PTHR30273:SF2">
    <property type="entry name" value="PROTEIN FECR"/>
    <property type="match status" value="1"/>
</dbReference>
<feature type="domain" description="FecR protein" evidence="2">
    <location>
        <begin position="153"/>
        <end position="242"/>
    </location>
</feature>
<dbReference type="Gene3D" id="3.55.50.30">
    <property type="match status" value="1"/>
</dbReference>
<dbReference type="PIRSF" id="PIRSF018266">
    <property type="entry name" value="FecR"/>
    <property type="match status" value="1"/>
</dbReference>
<keyword evidence="1" id="KW-1133">Transmembrane helix</keyword>
<feature type="domain" description="Protein FecR C-terminal" evidence="3">
    <location>
        <begin position="301"/>
        <end position="368"/>
    </location>
</feature>
<dbReference type="AlphaFoldDB" id="A0A9E8NAL4"/>
<gene>
    <name evidence="4" type="ORF">ON006_03470</name>
</gene>
<dbReference type="PANTHER" id="PTHR30273">
    <property type="entry name" value="PERIPLASMIC SIGNAL SENSOR AND SIGMA FACTOR ACTIVATOR FECR-RELATED"/>
    <property type="match status" value="1"/>
</dbReference>
<evidence type="ECO:0000259" key="2">
    <source>
        <dbReference type="Pfam" id="PF04773"/>
    </source>
</evidence>
<dbReference type="RefSeq" id="WP_244823917.1">
    <property type="nucleotide sequence ID" value="NZ_CP112998.1"/>
</dbReference>
<evidence type="ECO:0000313" key="5">
    <source>
        <dbReference type="Proteomes" id="UP001164653"/>
    </source>
</evidence>
<evidence type="ECO:0000259" key="3">
    <source>
        <dbReference type="Pfam" id="PF16344"/>
    </source>
</evidence>
<dbReference type="GO" id="GO:0016989">
    <property type="term" value="F:sigma factor antagonist activity"/>
    <property type="evidence" value="ECO:0007669"/>
    <property type="project" value="TreeGrafter"/>
</dbReference>
<keyword evidence="1" id="KW-0472">Membrane</keyword>
<name>A0A9E8NAL4_9BACT</name>
<dbReference type="Pfam" id="PF04773">
    <property type="entry name" value="FecR"/>
    <property type="match status" value="1"/>
</dbReference>
<dbReference type="Pfam" id="PF16344">
    <property type="entry name" value="FecR_C"/>
    <property type="match status" value="1"/>
</dbReference>
<protein>
    <submittedName>
        <fullName evidence="4">FecR family protein</fullName>
    </submittedName>
</protein>
<dbReference type="KEGG" id="dpf:ON006_03470"/>
<keyword evidence="5" id="KW-1185">Reference proteome</keyword>
<dbReference type="Gene3D" id="2.60.120.1440">
    <property type="match status" value="1"/>
</dbReference>
<dbReference type="InterPro" id="IPR006860">
    <property type="entry name" value="FecR"/>
</dbReference>
<organism evidence="4 5">
    <name type="scientific">Dyadobacter pollutisoli</name>
    <dbReference type="NCBI Taxonomy" id="2910158"/>
    <lineage>
        <taxon>Bacteria</taxon>
        <taxon>Pseudomonadati</taxon>
        <taxon>Bacteroidota</taxon>
        <taxon>Cytophagia</taxon>
        <taxon>Cytophagales</taxon>
        <taxon>Spirosomataceae</taxon>
        <taxon>Dyadobacter</taxon>
    </lineage>
</organism>
<dbReference type="Proteomes" id="UP001164653">
    <property type="component" value="Chromosome"/>
</dbReference>
<evidence type="ECO:0000256" key="1">
    <source>
        <dbReference type="SAM" id="Phobius"/>
    </source>
</evidence>
<keyword evidence="1" id="KW-0812">Transmembrane</keyword>
<reference evidence="4" key="1">
    <citation type="submission" date="2022-11" db="EMBL/GenBank/DDBJ databases">
        <title>Dyadobacter pollutisoli sp. nov., isolated from plastic dumped soil.</title>
        <authorList>
            <person name="Kim J.M."/>
            <person name="Kim K.R."/>
            <person name="Lee J.K."/>
            <person name="Hao L."/>
            <person name="Jeon C.O."/>
        </authorList>
    </citation>
    <scope>NUCLEOTIDE SEQUENCE</scope>
    <source>
        <strain evidence="4">U1</strain>
    </source>
</reference>
<accession>A0A9E8NAL4</accession>
<dbReference type="InterPro" id="IPR012373">
    <property type="entry name" value="Ferrdict_sens_TM"/>
</dbReference>